<feature type="signal peptide" evidence="9">
    <location>
        <begin position="1"/>
        <end position="20"/>
    </location>
</feature>
<evidence type="ECO:0000313" key="11">
    <source>
        <dbReference type="Proteomes" id="UP001287356"/>
    </source>
</evidence>
<feature type="region of interest" description="Disordered" evidence="8">
    <location>
        <begin position="234"/>
        <end position="258"/>
    </location>
</feature>
<dbReference type="PANTHER" id="PTHR18359">
    <property type="entry name" value="WD-REPEAT PROTEIN-RELATED"/>
    <property type="match status" value="1"/>
</dbReference>
<dbReference type="GO" id="GO:0006364">
    <property type="term" value="P:rRNA processing"/>
    <property type="evidence" value="ECO:0007669"/>
    <property type="project" value="UniProtKB-KW"/>
</dbReference>
<keyword evidence="2" id="KW-0698">rRNA processing</keyword>
<proteinExistence type="inferred from homology"/>
<feature type="repeat" description="WD" evidence="7">
    <location>
        <begin position="859"/>
        <end position="887"/>
    </location>
</feature>
<feature type="region of interest" description="Disordered" evidence="8">
    <location>
        <begin position="303"/>
        <end position="329"/>
    </location>
</feature>
<dbReference type="InterPro" id="IPR015943">
    <property type="entry name" value="WD40/YVTN_repeat-like_dom_sf"/>
</dbReference>
<evidence type="ECO:0000256" key="2">
    <source>
        <dbReference type="ARBA" id="ARBA00022552"/>
    </source>
</evidence>
<dbReference type="Pfam" id="PF00400">
    <property type="entry name" value="WD40"/>
    <property type="match status" value="1"/>
</dbReference>
<feature type="compositionally biased region" description="Basic and acidic residues" evidence="8">
    <location>
        <begin position="307"/>
        <end position="323"/>
    </location>
</feature>
<dbReference type="PANTHER" id="PTHR18359:SF0">
    <property type="entry name" value="U3 SMALL NUCLEOLAR RNA-ASSOCIATED PROTEIN 18 HOMOLOG"/>
    <property type="match status" value="1"/>
</dbReference>
<reference evidence="10" key="2">
    <citation type="submission" date="2023-06" db="EMBL/GenBank/DDBJ databases">
        <authorList>
            <consortium name="Lawrence Berkeley National Laboratory"/>
            <person name="Haridas S."/>
            <person name="Hensen N."/>
            <person name="Bonometti L."/>
            <person name="Westerberg I."/>
            <person name="Brannstrom I.O."/>
            <person name="Guillou S."/>
            <person name="Cros-Aarteil S."/>
            <person name="Calhoun S."/>
            <person name="Kuo A."/>
            <person name="Mondo S."/>
            <person name="Pangilinan J."/>
            <person name="Riley R."/>
            <person name="Labutti K."/>
            <person name="Andreopoulos B."/>
            <person name="Lipzen A."/>
            <person name="Chen C."/>
            <person name="Yanf M."/>
            <person name="Daum C."/>
            <person name="Ng V."/>
            <person name="Clum A."/>
            <person name="Steindorff A."/>
            <person name="Ohm R."/>
            <person name="Martin F."/>
            <person name="Silar P."/>
            <person name="Natvig D."/>
            <person name="Lalanne C."/>
            <person name="Gautier V."/>
            <person name="Ament-Velasquez S.L."/>
            <person name="Kruys A."/>
            <person name="Hutchinson M.I."/>
            <person name="Powell A.J."/>
            <person name="Barry K."/>
            <person name="Miller A.N."/>
            <person name="Grigoriev I.V."/>
            <person name="Debuchy R."/>
            <person name="Gladieux P."/>
            <person name="Thoren M.H."/>
            <person name="Johannesson H."/>
        </authorList>
    </citation>
    <scope>NUCLEOTIDE SEQUENCE</scope>
    <source>
        <strain evidence="10">CBS 958.72</strain>
    </source>
</reference>
<keyword evidence="5" id="KW-0539">Nucleus</keyword>
<dbReference type="SMART" id="SM00320">
    <property type="entry name" value="WD40"/>
    <property type="match status" value="6"/>
</dbReference>
<dbReference type="EMBL" id="JAULSN010000001">
    <property type="protein sequence ID" value="KAK3383230.1"/>
    <property type="molecule type" value="Genomic_DNA"/>
</dbReference>
<evidence type="ECO:0000313" key="10">
    <source>
        <dbReference type="EMBL" id="KAK3383230.1"/>
    </source>
</evidence>
<keyword evidence="3 7" id="KW-0853">WD repeat</keyword>
<dbReference type="FunFam" id="2.130.10.10:FF:000549">
    <property type="entry name" value="Small nucleolar ribonucleoprotein complex subunit"/>
    <property type="match status" value="1"/>
</dbReference>
<comment type="similarity">
    <text evidence="6">Belongs to the WD repeat UTP18 family.</text>
</comment>
<evidence type="ECO:0000256" key="1">
    <source>
        <dbReference type="ARBA" id="ARBA00004604"/>
    </source>
</evidence>
<dbReference type="AlphaFoldDB" id="A0AAE0TXM0"/>
<evidence type="ECO:0000256" key="8">
    <source>
        <dbReference type="SAM" id="MobiDB-lite"/>
    </source>
</evidence>
<comment type="subcellular location">
    <subcellularLocation>
        <location evidence="1">Nucleus</location>
        <location evidence="1">Nucleolus</location>
    </subcellularLocation>
</comment>
<keyword evidence="11" id="KW-1185">Reference proteome</keyword>
<sequence length="887" mass="95800">MAFSIFLVAWALLFAAPGLALNFTVAGGQIFTPGLAVVDAPQPGTPLGGETIEVALDVSTNGRLPLPPYADNSPSQIHNITIFLYSYDTGKNFTITNGTAGAGNASLGDIMFQEPGSTVKHVKWVWPDCLVGDGQPNGVGSARGFYNVCLQSERLYPSTANRILQISIRQNFRLNGADHYTIFDLPISVTNKIDFGVVRPSCDSLNNPLLTPAQINATNDVPVMFAPGDATVVQTAGSGSSSSGDGLGPAKTGAGTAQGLGGAGMLNWRSGAHWLSFTMTPRHIDNSSDESFGGFDEDELASLSEEEAAKGRREATLLDHDDEKDPDEEELERFVLGSKASFREQLFRDDFDTDSAALVVASGQDVAEHGQAATSRAHLDDSALFFIDTAPGDKPLSLAQDTTTKLKSDPEAPAWEDSDDERLAVSLAGATRLRKLRASAAEDVVSGTEYSRRLRQQYLRLYPQPAWARDAAAGSKDGSRRRRSSATSRGEDGDESSASENSDGDDFDSVLPLETFLRYAHSFTGAAGGANKRRKLRPETIDIQRTRDIPDSHKAAISSLSFHPKHPILMSSCTSSIMYLHQIDPAAYPIPNPALTSVQVKSTDLRRSSFLGPDGDEVVFAGRRRYFHTWNLSSGQVKKVTKIQGHQQEQRTMERFQLSPSGRYMALAASDKKGGGMLNIVNVATMQWIAQARVDGRGGIADFAWWSTSNGLTIASKDGQVAEWSMLSRRTVGIWRDEGSIGATVLALGGRSGGPSDLGDDRWVAVGSNSGILNIYDRNELIARSSKENKGVTEIKALPQPTRTFEQLTTAITTVTFTPDGQLIAFGSRFKKDALRLVHLPSCTVYRNWPTEQTPLGRVTAVAFSAQSDVLAVGNDSGKIRLWELRD</sequence>
<feature type="compositionally biased region" description="Acidic residues" evidence="8">
    <location>
        <begin position="492"/>
        <end position="506"/>
    </location>
</feature>
<evidence type="ECO:0000256" key="5">
    <source>
        <dbReference type="ARBA" id="ARBA00023242"/>
    </source>
</evidence>
<dbReference type="Proteomes" id="UP001287356">
    <property type="component" value="Unassembled WGS sequence"/>
</dbReference>
<dbReference type="InterPro" id="IPR001680">
    <property type="entry name" value="WD40_rpt"/>
</dbReference>
<dbReference type="SUPFAM" id="SSF50978">
    <property type="entry name" value="WD40 repeat-like"/>
    <property type="match status" value="1"/>
</dbReference>
<feature type="region of interest" description="Disordered" evidence="8">
    <location>
        <begin position="469"/>
        <end position="506"/>
    </location>
</feature>
<dbReference type="GO" id="GO:0032040">
    <property type="term" value="C:small-subunit processome"/>
    <property type="evidence" value="ECO:0007669"/>
    <property type="project" value="TreeGrafter"/>
</dbReference>
<name>A0AAE0TXM0_9PEZI</name>
<feature type="chain" id="PRO_5042155927" evidence="9">
    <location>
        <begin position="21"/>
        <end position="887"/>
    </location>
</feature>
<comment type="caution">
    <text evidence="10">The sequence shown here is derived from an EMBL/GenBank/DDBJ whole genome shotgun (WGS) entry which is preliminary data.</text>
</comment>
<evidence type="ECO:0000256" key="7">
    <source>
        <dbReference type="PROSITE-ProRule" id="PRU00221"/>
    </source>
</evidence>
<dbReference type="GO" id="GO:0034388">
    <property type="term" value="C:Pwp2p-containing subcomplex of 90S preribosome"/>
    <property type="evidence" value="ECO:0007669"/>
    <property type="project" value="TreeGrafter"/>
</dbReference>
<evidence type="ECO:0000256" key="4">
    <source>
        <dbReference type="ARBA" id="ARBA00022737"/>
    </source>
</evidence>
<dbReference type="InterPro" id="IPR036322">
    <property type="entry name" value="WD40_repeat_dom_sf"/>
</dbReference>
<gene>
    <name evidence="10" type="ORF">B0T24DRAFT_516258</name>
</gene>
<reference evidence="10" key="1">
    <citation type="journal article" date="2023" name="Mol. Phylogenet. Evol.">
        <title>Genome-scale phylogeny and comparative genomics of the fungal order Sordariales.</title>
        <authorList>
            <person name="Hensen N."/>
            <person name="Bonometti L."/>
            <person name="Westerberg I."/>
            <person name="Brannstrom I.O."/>
            <person name="Guillou S."/>
            <person name="Cros-Aarteil S."/>
            <person name="Calhoun S."/>
            <person name="Haridas S."/>
            <person name="Kuo A."/>
            <person name="Mondo S."/>
            <person name="Pangilinan J."/>
            <person name="Riley R."/>
            <person name="LaButti K."/>
            <person name="Andreopoulos B."/>
            <person name="Lipzen A."/>
            <person name="Chen C."/>
            <person name="Yan M."/>
            <person name="Daum C."/>
            <person name="Ng V."/>
            <person name="Clum A."/>
            <person name="Steindorff A."/>
            <person name="Ohm R.A."/>
            <person name="Martin F."/>
            <person name="Silar P."/>
            <person name="Natvig D.O."/>
            <person name="Lalanne C."/>
            <person name="Gautier V."/>
            <person name="Ament-Velasquez S.L."/>
            <person name="Kruys A."/>
            <person name="Hutchinson M.I."/>
            <person name="Powell A.J."/>
            <person name="Barry K."/>
            <person name="Miller A.N."/>
            <person name="Grigoriev I.V."/>
            <person name="Debuchy R."/>
            <person name="Gladieux P."/>
            <person name="Hiltunen Thoren M."/>
            <person name="Johannesson H."/>
        </authorList>
    </citation>
    <scope>NUCLEOTIDE SEQUENCE</scope>
    <source>
        <strain evidence="10">CBS 958.72</strain>
    </source>
</reference>
<organism evidence="10 11">
    <name type="scientific">Lasiosphaeria ovina</name>
    <dbReference type="NCBI Taxonomy" id="92902"/>
    <lineage>
        <taxon>Eukaryota</taxon>
        <taxon>Fungi</taxon>
        <taxon>Dikarya</taxon>
        <taxon>Ascomycota</taxon>
        <taxon>Pezizomycotina</taxon>
        <taxon>Sordariomycetes</taxon>
        <taxon>Sordariomycetidae</taxon>
        <taxon>Sordariales</taxon>
        <taxon>Lasiosphaeriaceae</taxon>
        <taxon>Lasiosphaeria</taxon>
    </lineage>
</organism>
<evidence type="ECO:0000256" key="6">
    <source>
        <dbReference type="ARBA" id="ARBA00025767"/>
    </source>
</evidence>
<feature type="compositionally biased region" description="Low complexity" evidence="8">
    <location>
        <begin position="237"/>
        <end position="255"/>
    </location>
</feature>
<keyword evidence="4" id="KW-0677">Repeat</keyword>
<protein>
    <submittedName>
        <fullName evidence="10">WD40 repeat-like protein</fullName>
    </submittedName>
</protein>
<evidence type="ECO:0000256" key="3">
    <source>
        <dbReference type="ARBA" id="ARBA00022574"/>
    </source>
</evidence>
<accession>A0AAE0TXM0</accession>
<keyword evidence="9" id="KW-0732">Signal</keyword>
<dbReference type="PROSITE" id="PS50082">
    <property type="entry name" value="WD_REPEATS_2"/>
    <property type="match status" value="1"/>
</dbReference>
<dbReference type="PROSITE" id="PS50294">
    <property type="entry name" value="WD_REPEATS_REGION"/>
    <property type="match status" value="1"/>
</dbReference>
<dbReference type="Gene3D" id="2.130.10.10">
    <property type="entry name" value="YVTN repeat-like/Quinoprotein amine dehydrogenase"/>
    <property type="match status" value="1"/>
</dbReference>
<evidence type="ECO:0000256" key="9">
    <source>
        <dbReference type="SAM" id="SignalP"/>
    </source>
</evidence>
<dbReference type="InterPro" id="IPR045161">
    <property type="entry name" value="Utp18"/>
</dbReference>